<keyword evidence="1" id="KW-0472">Membrane</keyword>
<dbReference type="InterPro" id="IPR050445">
    <property type="entry name" value="Bact_polysacc_biosynth/exp"/>
</dbReference>
<keyword evidence="3" id="KW-1185">Reference proteome</keyword>
<feature type="transmembrane region" description="Helical" evidence="1">
    <location>
        <begin position="38"/>
        <end position="57"/>
    </location>
</feature>
<feature type="transmembrane region" description="Helical" evidence="1">
    <location>
        <begin position="442"/>
        <end position="462"/>
    </location>
</feature>
<dbReference type="PANTHER" id="PTHR32309">
    <property type="entry name" value="TYROSINE-PROTEIN KINASE"/>
    <property type="match status" value="1"/>
</dbReference>
<keyword evidence="1" id="KW-0812">Transmembrane</keyword>
<dbReference type="AlphaFoldDB" id="A0A1N6E2V9"/>
<sequence length="479" mass="50322">MTLQDTFQPAKPARKRRLTGKRILLGGRIGDLGRFPRYLAFALMGGAAIWAPVTGYLRTAPLTFKSTASLILPGSGASASMNLNGIGQASSYANSAFASNAVSPTETYKRLIGADRIVDAAAGAMGMTRREFGAPRINLVDQTSLIHVEMAGGSPETAQARGDALIAAFFAEIDALRADEMATREDSGLAAISEYRSSVAATRQDIATLQGETGLISADQYDAMVEETRQLQSRVRDVEATLSEKTQSVAALEATLGLPARAAAATLKLYADAEFAALTQEAATHAATLAEARSAYGEGHPKVQVARAAHGSAREAILARAVGVTGLGEADLAALDLAPDGARAELLAQLVRMEAERAGVARQHDTLSERLAGELARQKQLAAPAARLQDLQRDFSVAEAVFASAIARTQSTKSDVYASYPLVQVLENPSLPEDPSSPNRKLALAAGVAATLMMLFGLLLGWMRGALIGRLLARPEPGA</sequence>
<dbReference type="GO" id="GO:0005886">
    <property type="term" value="C:plasma membrane"/>
    <property type="evidence" value="ECO:0007669"/>
    <property type="project" value="TreeGrafter"/>
</dbReference>
<gene>
    <name evidence="2" type="ORF">SAMN05444002_0272</name>
</gene>
<protein>
    <submittedName>
        <fullName evidence="2">Uncharacterized protein involved in exopolysaccharide biosynthesis</fullName>
    </submittedName>
</protein>
<proteinExistence type="predicted"/>
<organism evidence="2 3">
    <name type="scientific">Vannielia litorea</name>
    <dbReference type="NCBI Taxonomy" id="1217970"/>
    <lineage>
        <taxon>Bacteria</taxon>
        <taxon>Pseudomonadati</taxon>
        <taxon>Pseudomonadota</taxon>
        <taxon>Alphaproteobacteria</taxon>
        <taxon>Rhodobacterales</taxon>
        <taxon>Paracoccaceae</taxon>
        <taxon>Vannielia</taxon>
    </lineage>
</organism>
<accession>A0A1N6E2V9</accession>
<dbReference type="OrthoDB" id="6148968at2"/>
<dbReference type="Proteomes" id="UP000184932">
    <property type="component" value="Unassembled WGS sequence"/>
</dbReference>
<dbReference type="EMBL" id="FSRL01000001">
    <property type="protein sequence ID" value="SIN77317.1"/>
    <property type="molecule type" value="Genomic_DNA"/>
</dbReference>
<name>A0A1N6E2V9_9RHOB</name>
<evidence type="ECO:0000256" key="1">
    <source>
        <dbReference type="SAM" id="Phobius"/>
    </source>
</evidence>
<keyword evidence="1" id="KW-1133">Transmembrane helix</keyword>
<reference evidence="3" key="1">
    <citation type="submission" date="2016-11" db="EMBL/GenBank/DDBJ databases">
        <authorList>
            <person name="Varghese N."/>
            <person name="Submissions S."/>
        </authorList>
    </citation>
    <scope>NUCLEOTIDE SEQUENCE [LARGE SCALE GENOMIC DNA]</scope>
    <source>
        <strain evidence="3">DSM 29440</strain>
    </source>
</reference>
<dbReference type="PANTHER" id="PTHR32309:SF13">
    <property type="entry name" value="FERRIC ENTEROBACTIN TRANSPORT PROTEIN FEPE"/>
    <property type="match status" value="1"/>
</dbReference>
<evidence type="ECO:0000313" key="2">
    <source>
        <dbReference type="EMBL" id="SIN77317.1"/>
    </source>
</evidence>
<dbReference type="RefSeq" id="WP_074254475.1">
    <property type="nucleotide sequence ID" value="NZ_FSRL01000001.1"/>
</dbReference>
<dbReference type="STRING" id="1217970.SAMN05444002_0272"/>
<evidence type="ECO:0000313" key="3">
    <source>
        <dbReference type="Proteomes" id="UP000184932"/>
    </source>
</evidence>
<dbReference type="GO" id="GO:0004713">
    <property type="term" value="F:protein tyrosine kinase activity"/>
    <property type="evidence" value="ECO:0007669"/>
    <property type="project" value="TreeGrafter"/>
</dbReference>